<dbReference type="AlphaFoldDB" id="A0A0P8ADN3"/>
<dbReference type="InterPro" id="IPR001451">
    <property type="entry name" value="Hexapep"/>
</dbReference>
<dbReference type="PATRIC" id="fig|1719120.3.peg.484"/>
<accession>A0A0P8ADN3</accession>
<dbReference type="Gene3D" id="2.160.10.10">
    <property type="entry name" value="Hexapeptide repeat proteins"/>
    <property type="match status" value="1"/>
</dbReference>
<dbReference type="GO" id="GO:0016740">
    <property type="term" value="F:transferase activity"/>
    <property type="evidence" value="ECO:0007669"/>
    <property type="project" value="UniProtKB-KW"/>
</dbReference>
<organism evidence="1 2">
    <name type="scientific">Candidatus Methanoperedens nitratireducens</name>
    <dbReference type="NCBI Taxonomy" id="1392998"/>
    <lineage>
        <taxon>Archaea</taxon>
        <taxon>Methanobacteriati</taxon>
        <taxon>Methanobacteriota</taxon>
        <taxon>Stenosarchaea group</taxon>
        <taxon>Methanomicrobia</taxon>
        <taxon>Methanosarcinales</taxon>
        <taxon>ANME-2 cluster</taxon>
        <taxon>Candidatus Methanoperedentaceae</taxon>
        <taxon>Candidatus Methanoperedens</taxon>
    </lineage>
</organism>
<dbReference type="Proteomes" id="UP000050360">
    <property type="component" value="Unassembled WGS sequence"/>
</dbReference>
<dbReference type="PANTHER" id="PTHR23416">
    <property type="entry name" value="SIALIC ACID SYNTHASE-RELATED"/>
    <property type="match status" value="1"/>
</dbReference>
<evidence type="ECO:0000313" key="1">
    <source>
        <dbReference type="EMBL" id="KPQ44975.1"/>
    </source>
</evidence>
<gene>
    <name evidence="1" type="ORF">MPEBLZ_00446</name>
</gene>
<dbReference type="InterPro" id="IPR011004">
    <property type="entry name" value="Trimer_LpxA-like_sf"/>
</dbReference>
<dbReference type="SUPFAM" id="SSF51161">
    <property type="entry name" value="Trimeric LpxA-like enzymes"/>
    <property type="match status" value="1"/>
</dbReference>
<dbReference type="EMBL" id="LKCM01000036">
    <property type="protein sequence ID" value="KPQ44975.1"/>
    <property type="molecule type" value="Genomic_DNA"/>
</dbReference>
<dbReference type="PANTHER" id="PTHR23416:SF78">
    <property type="entry name" value="LIPOPOLYSACCHARIDE BIOSYNTHESIS O-ACETYL TRANSFERASE WBBJ-RELATED"/>
    <property type="match status" value="1"/>
</dbReference>
<reference evidence="1 2" key="1">
    <citation type="submission" date="2015-09" db="EMBL/GenBank/DDBJ databases">
        <title>A metagenomics-based metabolic model of nitrate-dependent anaerobic oxidation of methane by Methanoperedens-like archaea.</title>
        <authorList>
            <person name="Arshad A."/>
            <person name="Speth D.R."/>
            <person name="De Graaf R.M."/>
            <person name="Op Den Camp H.J."/>
            <person name="Jetten M.S."/>
            <person name="Welte C.U."/>
        </authorList>
    </citation>
    <scope>NUCLEOTIDE SEQUENCE [LARGE SCALE GENOMIC DNA]</scope>
</reference>
<dbReference type="InterPro" id="IPR051159">
    <property type="entry name" value="Hexapeptide_acetyltransf"/>
</dbReference>
<dbReference type="CDD" id="cd04647">
    <property type="entry name" value="LbH_MAT_like"/>
    <property type="match status" value="1"/>
</dbReference>
<name>A0A0P8ADN3_9EURY</name>
<comment type="caution">
    <text evidence="1">The sequence shown here is derived from an EMBL/GenBank/DDBJ whole genome shotgun (WGS) entry which is preliminary data.</text>
</comment>
<proteinExistence type="predicted"/>
<protein>
    <submittedName>
        <fullName evidence="1">Galactoside O-acetyltransferase</fullName>
    </submittedName>
</protein>
<sequence length="179" mass="20022">MEIKREIILAFEVIIGNPLFNLPILRNIRIYVYKFFFNIEQNVKIDHNVIIIPIHKGENRFFIGKNTVIAHGCQIDCTGNLKIGRNCVISQETLIYTHEHLTKMQIRSEDSVIPTSLTIGDNVWIGARAIILPSVTTIGDGSIIGAGSVVTQNLGQYEIVAGNPARKIGERIFDPNLIE</sequence>
<dbReference type="Pfam" id="PF14602">
    <property type="entry name" value="Hexapep_2"/>
    <property type="match status" value="1"/>
</dbReference>
<evidence type="ECO:0000313" key="2">
    <source>
        <dbReference type="Proteomes" id="UP000050360"/>
    </source>
</evidence>
<keyword evidence="1" id="KW-0808">Transferase</keyword>